<keyword evidence="3" id="KW-0413">Isomerase</keyword>
<feature type="domain" description="Aminotransferase class V" evidence="2">
    <location>
        <begin position="92"/>
        <end position="404"/>
    </location>
</feature>
<dbReference type="Gene3D" id="3.40.640.10">
    <property type="entry name" value="Type I PLP-dependent aspartate aminotransferase-like (Major domain)"/>
    <property type="match status" value="1"/>
</dbReference>
<keyword evidence="4" id="KW-1185">Reference proteome</keyword>
<dbReference type="InterPro" id="IPR006311">
    <property type="entry name" value="TAT_signal"/>
</dbReference>
<dbReference type="RefSeq" id="WP_338530929.1">
    <property type="nucleotide sequence ID" value="NZ_CP030941.1"/>
</dbReference>
<dbReference type="Proteomes" id="UP001342418">
    <property type="component" value="Chromosome"/>
</dbReference>
<dbReference type="InterPro" id="IPR015424">
    <property type="entry name" value="PyrdxlP-dep_Trfase"/>
</dbReference>
<proteinExistence type="predicted"/>
<dbReference type="EMBL" id="CP030941">
    <property type="protein sequence ID" value="UUP18717.1"/>
    <property type="molecule type" value="Genomic_DNA"/>
</dbReference>
<dbReference type="EC" id="5.1.1.17" evidence="3"/>
<organism evidence="3 4">
    <name type="scientific">Nitratireductor thuwali</name>
    <dbReference type="NCBI Taxonomy" id="2267699"/>
    <lineage>
        <taxon>Bacteria</taxon>
        <taxon>Pseudomonadati</taxon>
        <taxon>Pseudomonadota</taxon>
        <taxon>Alphaproteobacteria</taxon>
        <taxon>Hyphomicrobiales</taxon>
        <taxon>Phyllobacteriaceae</taxon>
        <taxon>Nitratireductor</taxon>
    </lineage>
</organism>
<dbReference type="PROSITE" id="PS51318">
    <property type="entry name" value="TAT"/>
    <property type="match status" value="1"/>
</dbReference>
<name>A0ABY5MPJ0_9HYPH</name>
<evidence type="ECO:0000313" key="3">
    <source>
        <dbReference type="EMBL" id="UUP18717.1"/>
    </source>
</evidence>
<dbReference type="InterPro" id="IPR015422">
    <property type="entry name" value="PyrdxlP-dep_Trfase_small"/>
</dbReference>
<dbReference type="Pfam" id="PF00266">
    <property type="entry name" value="Aminotran_5"/>
    <property type="match status" value="1"/>
</dbReference>
<dbReference type="PANTHER" id="PTHR43092:SF6">
    <property type="entry name" value="BLR1280 PROTEIN"/>
    <property type="match status" value="1"/>
</dbReference>
<dbReference type="GO" id="GO:0045439">
    <property type="term" value="F:isopenicillin-N epimerase activity"/>
    <property type="evidence" value="ECO:0007669"/>
    <property type="project" value="UniProtKB-EC"/>
</dbReference>
<reference evidence="3 4" key="1">
    <citation type="submission" date="2018-07" db="EMBL/GenBank/DDBJ databases">
        <title>Genome sequence of Nitratireductor thuwali#1536.</title>
        <authorList>
            <person name="Michoud G."/>
            <person name="Merlino G."/>
            <person name="Sefrji F.O."/>
            <person name="Daffonchio D."/>
        </authorList>
    </citation>
    <scope>NUCLEOTIDE SEQUENCE [LARGE SCALE GENOMIC DNA]</scope>
    <source>
        <strain evidence="4">Nit1536</strain>
    </source>
</reference>
<keyword evidence="1" id="KW-0663">Pyridoxal phosphate</keyword>
<dbReference type="InterPro" id="IPR015421">
    <property type="entry name" value="PyrdxlP-dep_Trfase_major"/>
</dbReference>
<dbReference type="InterPro" id="IPR000192">
    <property type="entry name" value="Aminotrans_V_dom"/>
</dbReference>
<dbReference type="SUPFAM" id="SSF53383">
    <property type="entry name" value="PLP-dependent transferases"/>
    <property type="match status" value="1"/>
</dbReference>
<dbReference type="PANTHER" id="PTHR43092">
    <property type="entry name" value="L-CYSTEINE DESULFHYDRASE"/>
    <property type="match status" value="1"/>
</dbReference>
<evidence type="ECO:0000313" key="4">
    <source>
        <dbReference type="Proteomes" id="UP001342418"/>
    </source>
</evidence>
<accession>A0ABY5MPJ0</accession>
<evidence type="ECO:0000259" key="2">
    <source>
        <dbReference type="Pfam" id="PF00266"/>
    </source>
</evidence>
<dbReference type="Gene3D" id="3.90.1150.10">
    <property type="entry name" value="Aspartate Aminotransferase, domain 1"/>
    <property type="match status" value="1"/>
</dbReference>
<gene>
    <name evidence="3" type="primary">cefD</name>
    <name evidence="3" type="ORF">NTH_03201</name>
</gene>
<evidence type="ECO:0000256" key="1">
    <source>
        <dbReference type="ARBA" id="ARBA00022898"/>
    </source>
</evidence>
<sequence>MSLSRRSMLKVSGAAAVAAAGGPRVQEAAAQEAVRGEPGSWGWVRNLFDLTPDSVHMSAMLIASHPRPVRQAIEEHRRGLDLDPVRYLERNNNRLTAAARQAAGDYLGVHSSHVALTDSTTMGVGLIYSGLRLRPGDEVLTTFEDYYVTHESLRLAAERTGASLRRIALFDSVEEATEDEIVSRITSAIGPSTRLVALTWVHSSTGLKIPVSSIAAAIGEVNAGRDEEDQILLGLDAVHGFGVEEETFFDLGCDFFMAGCHKWLFGPRGTGIVAISERGLAAVRPSIPSFTDDAVFTAWLKGADAPPGGNSGPRMTPGGFKPFEHIWALPEAFALHGQIGRARVAARTHDLAGLLKEALGELSGIAVRTPRDPDLSAGIVSFDVEGTHPDAIVSRLRRRGIVASVAPYAVPHVRLTPSMRNSQDEIEQVAAALREIA</sequence>
<protein>
    <submittedName>
        <fullName evidence="3">Isopenicillin N epimerase</fullName>
        <ecNumber evidence="3">5.1.1.17</ecNumber>
    </submittedName>
</protein>